<comment type="similarity">
    <text evidence="3">Belongs to the NHP6 family.</text>
</comment>
<dbReference type="InterPro" id="IPR050342">
    <property type="entry name" value="HMGB"/>
</dbReference>
<dbReference type="Gene3D" id="1.10.30.10">
    <property type="entry name" value="High mobility group box domain"/>
    <property type="match status" value="1"/>
</dbReference>
<dbReference type="SMART" id="SM00398">
    <property type="entry name" value="HMG"/>
    <property type="match status" value="1"/>
</dbReference>
<gene>
    <name evidence="7" type="primary">NHP6_1</name>
    <name evidence="7" type="ORF">IWQ60_000664</name>
</gene>
<dbReference type="PRINTS" id="PR00886">
    <property type="entry name" value="HIGHMOBLTY12"/>
</dbReference>
<comment type="caution">
    <text evidence="7">The sequence shown here is derived from an EMBL/GenBank/DDBJ whole genome shotgun (WGS) entry which is preliminary data.</text>
</comment>
<feature type="compositionally biased region" description="Basic and acidic residues" evidence="5">
    <location>
        <begin position="1"/>
        <end position="10"/>
    </location>
</feature>
<proteinExistence type="inferred from homology"/>
<organism evidence="7 8">
    <name type="scientific">Tieghemiomyces parasiticus</name>
    <dbReference type="NCBI Taxonomy" id="78921"/>
    <lineage>
        <taxon>Eukaryota</taxon>
        <taxon>Fungi</taxon>
        <taxon>Fungi incertae sedis</taxon>
        <taxon>Zoopagomycota</taxon>
        <taxon>Kickxellomycotina</taxon>
        <taxon>Dimargaritomycetes</taxon>
        <taxon>Dimargaritales</taxon>
        <taxon>Dimargaritaceae</taxon>
        <taxon>Tieghemiomyces</taxon>
    </lineage>
</organism>
<feature type="region of interest" description="Disordered" evidence="5">
    <location>
        <begin position="67"/>
        <end position="92"/>
    </location>
</feature>
<reference evidence="7" key="1">
    <citation type="submission" date="2022-07" db="EMBL/GenBank/DDBJ databases">
        <title>Phylogenomic reconstructions and comparative analyses of Kickxellomycotina fungi.</title>
        <authorList>
            <person name="Reynolds N.K."/>
            <person name="Stajich J.E."/>
            <person name="Barry K."/>
            <person name="Grigoriev I.V."/>
            <person name="Crous P."/>
            <person name="Smith M.E."/>
        </authorList>
    </citation>
    <scope>NUCLEOTIDE SEQUENCE</scope>
    <source>
        <strain evidence="7">RSA 861</strain>
    </source>
</reference>
<dbReference type="OrthoDB" id="1919336at2759"/>
<dbReference type="GO" id="GO:0005634">
    <property type="term" value="C:nucleus"/>
    <property type="evidence" value="ECO:0007669"/>
    <property type="project" value="UniProtKB-UniRule"/>
</dbReference>
<evidence type="ECO:0000313" key="8">
    <source>
        <dbReference type="Proteomes" id="UP001150569"/>
    </source>
</evidence>
<dbReference type="CDD" id="cd01390">
    <property type="entry name" value="HMG-box_NHP6-like"/>
    <property type="match status" value="1"/>
</dbReference>
<dbReference type="Pfam" id="PF00505">
    <property type="entry name" value="HMG_box"/>
    <property type="match status" value="1"/>
</dbReference>
<evidence type="ECO:0000259" key="6">
    <source>
        <dbReference type="PROSITE" id="PS50118"/>
    </source>
</evidence>
<protein>
    <submittedName>
        <fullName evidence="7">Non-histone chromosomal protein 6</fullName>
    </submittedName>
</protein>
<feature type="DNA-binding region" description="HMG box" evidence="4">
    <location>
        <begin position="22"/>
        <end position="90"/>
    </location>
</feature>
<dbReference type="GO" id="GO:0003677">
    <property type="term" value="F:DNA binding"/>
    <property type="evidence" value="ECO:0007669"/>
    <property type="project" value="UniProtKB-UniRule"/>
</dbReference>
<dbReference type="PANTHER" id="PTHR48112:SF22">
    <property type="entry name" value="MITOCHONDRIAL TRANSCRIPTION FACTOR A, ISOFORM B"/>
    <property type="match status" value="1"/>
</dbReference>
<evidence type="ECO:0000256" key="1">
    <source>
        <dbReference type="ARBA" id="ARBA00023125"/>
    </source>
</evidence>
<evidence type="ECO:0000313" key="7">
    <source>
        <dbReference type="EMBL" id="KAJ1930055.1"/>
    </source>
</evidence>
<feature type="region of interest" description="Disordered" evidence="5">
    <location>
        <begin position="1"/>
        <end position="22"/>
    </location>
</feature>
<dbReference type="FunFam" id="1.10.30.10:FF:000016">
    <property type="entry name" value="FACT complex subunit SSRP1"/>
    <property type="match status" value="1"/>
</dbReference>
<dbReference type="InterPro" id="IPR009071">
    <property type="entry name" value="HMG_box_dom"/>
</dbReference>
<dbReference type="EMBL" id="JANBPT010000017">
    <property type="protein sequence ID" value="KAJ1930055.1"/>
    <property type="molecule type" value="Genomic_DNA"/>
</dbReference>
<keyword evidence="1 4" id="KW-0238">DNA-binding</keyword>
<evidence type="ECO:0000256" key="4">
    <source>
        <dbReference type="PROSITE-ProRule" id="PRU00267"/>
    </source>
</evidence>
<dbReference type="Proteomes" id="UP001150569">
    <property type="component" value="Unassembled WGS sequence"/>
</dbReference>
<dbReference type="InterPro" id="IPR036910">
    <property type="entry name" value="HMG_box_dom_sf"/>
</dbReference>
<evidence type="ECO:0000256" key="2">
    <source>
        <dbReference type="ARBA" id="ARBA00023242"/>
    </source>
</evidence>
<evidence type="ECO:0000256" key="3">
    <source>
        <dbReference type="ARBA" id="ARBA00043963"/>
    </source>
</evidence>
<dbReference type="PANTHER" id="PTHR48112">
    <property type="entry name" value="HIGH MOBILITY GROUP PROTEIN DSP1"/>
    <property type="match status" value="1"/>
</dbReference>
<feature type="domain" description="HMG box" evidence="6">
    <location>
        <begin position="22"/>
        <end position="90"/>
    </location>
</feature>
<accession>A0A9W8E393</accession>
<dbReference type="AlphaFoldDB" id="A0A9W8E393"/>
<keyword evidence="2 4" id="KW-0539">Nucleus</keyword>
<keyword evidence="8" id="KW-1185">Reference proteome</keyword>
<evidence type="ECO:0000256" key="5">
    <source>
        <dbReference type="SAM" id="MobiDB-lite"/>
    </source>
</evidence>
<sequence>MAKIKQDSSGKKRRAKKDPNAPKRYMSAYMWFAQDVRDRVKQESPTLTFGEIGKKLGQLWRELPEHERGPYQRKSDEDKVRYEQEKAAYEHV</sequence>
<dbReference type="SUPFAM" id="SSF47095">
    <property type="entry name" value="HMG-box"/>
    <property type="match status" value="1"/>
</dbReference>
<dbReference type="PROSITE" id="PS50118">
    <property type="entry name" value="HMG_BOX_2"/>
    <property type="match status" value="1"/>
</dbReference>
<name>A0A9W8E393_9FUNG</name>